<name>A0A2H1WD04_SPOFR</name>
<proteinExistence type="predicted"/>
<dbReference type="AlphaFoldDB" id="A0A2H1WD04"/>
<reference evidence="1" key="1">
    <citation type="submission" date="2016-07" db="EMBL/GenBank/DDBJ databases">
        <authorList>
            <person name="Bretaudeau A."/>
        </authorList>
    </citation>
    <scope>NUCLEOTIDE SEQUENCE</scope>
    <source>
        <strain evidence="1">Rice</strain>
        <tissue evidence="1">Whole body</tissue>
    </source>
</reference>
<evidence type="ECO:0000313" key="1">
    <source>
        <dbReference type="EMBL" id="SOQ50965.1"/>
    </source>
</evidence>
<sequence>MLEAHIHEQHYATHDAAIVALLLKQCKRYATGCRVPCSGFDFRTDQLFMRHVYVNLYVCKRTPDTEENISVGQRFLNEKETRNPNFTVKLTSSVLLLAQQYFERTGNRTRDPLPDNRTCNYSANEAVYVLYGGRWTNNGLASKAVASETPHQVHGTATADALHYVQTSNHLRGWRSGWVTGFHATCIGFDFRKNQVFV</sequence>
<organism evidence="1">
    <name type="scientific">Spodoptera frugiperda</name>
    <name type="common">Fall armyworm</name>
    <dbReference type="NCBI Taxonomy" id="7108"/>
    <lineage>
        <taxon>Eukaryota</taxon>
        <taxon>Metazoa</taxon>
        <taxon>Ecdysozoa</taxon>
        <taxon>Arthropoda</taxon>
        <taxon>Hexapoda</taxon>
        <taxon>Insecta</taxon>
        <taxon>Pterygota</taxon>
        <taxon>Neoptera</taxon>
        <taxon>Endopterygota</taxon>
        <taxon>Lepidoptera</taxon>
        <taxon>Glossata</taxon>
        <taxon>Ditrysia</taxon>
        <taxon>Noctuoidea</taxon>
        <taxon>Noctuidae</taxon>
        <taxon>Amphipyrinae</taxon>
        <taxon>Spodoptera</taxon>
    </lineage>
</organism>
<accession>A0A2H1WD04</accession>
<gene>
    <name evidence="1" type="ORF">SFRICE_019566</name>
</gene>
<protein>
    <submittedName>
        <fullName evidence="1">SFRICE_019566</fullName>
    </submittedName>
</protein>
<dbReference type="EMBL" id="ODYU01007839">
    <property type="protein sequence ID" value="SOQ50965.1"/>
    <property type="molecule type" value="Genomic_DNA"/>
</dbReference>